<organism evidence="3 4">
    <name type="scientific">Candidatus Abawacabacteria bacterium RBG_16_42_10</name>
    <dbReference type="NCBI Taxonomy" id="1817814"/>
    <lineage>
        <taxon>Bacteria</taxon>
        <taxon>Candidatus Abawacaibacteriota</taxon>
    </lineage>
</organism>
<dbReference type="PANTHER" id="PTHR38731">
    <property type="entry name" value="LIPL45-RELATED LIPOPROTEIN-RELATED"/>
    <property type="match status" value="1"/>
</dbReference>
<gene>
    <name evidence="3" type="ORF">A2V81_00415</name>
</gene>
<evidence type="ECO:0000313" key="4">
    <source>
        <dbReference type="Proteomes" id="UP000177614"/>
    </source>
</evidence>
<proteinExistence type="predicted"/>
<dbReference type="InterPro" id="IPR006860">
    <property type="entry name" value="FecR"/>
</dbReference>
<dbReference type="PANTHER" id="PTHR38731:SF1">
    <property type="entry name" value="FECR PROTEIN DOMAIN-CONTAINING PROTEIN"/>
    <property type="match status" value="1"/>
</dbReference>
<evidence type="ECO:0000256" key="1">
    <source>
        <dbReference type="SAM" id="MobiDB-lite"/>
    </source>
</evidence>
<protein>
    <recommendedName>
        <fullName evidence="2">FecR protein domain-containing protein</fullName>
    </recommendedName>
</protein>
<feature type="domain" description="FecR protein" evidence="2">
    <location>
        <begin position="84"/>
        <end position="184"/>
    </location>
</feature>
<evidence type="ECO:0000259" key="2">
    <source>
        <dbReference type="Pfam" id="PF04773"/>
    </source>
</evidence>
<dbReference type="Gene3D" id="2.60.120.1440">
    <property type="match status" value="1"/>
</dbReference>
<comment type="caution">
    <text evidence="3">The sequence shown here is derived from an EMBL/GenBank/DDBJ whole genome shotgun (WGS) entry which is preliminary data.</text>
</comment>
<reference evidence="3 4" key="1">
    <citation type="journal article" date="2016" name="Nat. Commun.">
        <title>Thousands of microbial genomes shed light on interconnected biogeochemical processes in an aquifer system.</title>
        <authorList>
            <person name="Anantharaman K."/>
            <person name="Brown C.T."/>
            <person name="Hug L.A."/>
            <person name="Sharon I."/>
            <person name="Castelle C.J."/>
            <person name="Probst A.J."/>
            <person name="Thomas B.C."/>
            <person name="Singh A."/>
            <person name="Wilkins M.J."/>
            <person name="Karaoz U."/>
            <person name="Brodie E.L."/>
            <person name="Williams K.H."/>
            <person name="Hubbard S.S."/>
            <person name="Banfield J.F."/>
        </authorList>
    </citation>
    <scope>NUCLEOTIDE SEQUENCE [LARGE SCALE GENOMIC DNA]</scope>
</reference>
<dbReference type="Proteomes" id="UP000177614">
    <property type="component" value="Unassembled WGS sequence"/>
</dbReference>
<dbReference type="AlphaFoldDB" id="A0A1F4XKT9"/>
<accession>A0A1F4XKT9</accession>
<feature type="compositionally biased region" description="Low complexity" evidence="1">
    <location>
        <begin position="363"/>
        <end position="386"/>
    </location>
</feature>
<sequence length="406" mass="45343">MSRFTIFILVVIVLAAAAGSFLWLRGSRSLPEPTPTITATPSPTPTETLAAETAAILIEEGKVQLTHENKDTLVDEQSEVYVGDKIVTFADSRATLIFPDNDVLRLDNSTEITILALVSSDTEAKVKIEQHKGNTWSRVESILDKKREYSVETSTLVATVRGTVFNVDTASSDESWVGVTESTVDVERKEDKELLPVSAGNFASVKKGLRGQLAKILAEKIDEKKLSSTWFKDNASKDEKIKDFLTRIGKKKLEKNFLKNNHKMFFEKIIKAKLNGTLSGSLLPTTGVFDPKVALHYVLTGFVARNEATQVEANMMEADPYAEERVMTMKNNIEIANFVFEYLKRIRSSEPISESTVTPSPKPTFTEEPTSQPTPTQDPQETVDPTYFNPQFYYYFTPPPTQEPIK</sequence>
<name>A0A1F4XKT9_9BACT</name>
<dbReference type="STRING" id="1817814.A2V81_00415"/>
<dbReference type="EMBL" id="MEWR01000022">
    <property type="protein sequence ID" value="OGC81703.1"/>
    <property type="molecule type" value="Genomic_DNA"/>
</dbReference>
<evidence type="ECO:0000313" key="3">
    <source>
        <dbReference type="EMBL" id="OGC81703.1"/>
    </source>
</evidence>
<dbReference type="Pfam" id="PF04773">
    <property type="entry name" value="FecR"/>
    <property type="match status" value="1"/>
</dbReference>
<feature type="region of interest" description="Disordered" evidence="1">
    <location>
        <begin position="351"/>
        <end position="386"/>
    </location>
</feature>